<dbReference type="GO" id="GO:0006886">
    <property type="term" value="P:intracellular protein transport"/>
    <property type="evidence" value="ECO:0007669"/>
    <property type="project" value="InterPro"/>
</dbReference>
<accession>A0A915M0X9</accession>
<keyword evidence="4" id="KW-0813">Transport</keyword>
<organism evidence="9 10">
    <name type="scientific">Meloidogyne javanica</name>
    <name type="common">Root-knot nematode worm</name>
    <dbReference type="NCBI Taxonomy" id="6303"/>
    <lineage>
        <taxon>Eukaryota</taxon>
        <taxon>Metazoa</taxon>
        <taxon>Ecdysozoa</taxon>
        <taxon>Nematoda</taxon>
        <taxon>Chromadorea</taxon>
        <taxon>Rhabditida</taxon>
        <taxon>Tylenchina</taxon>
        <taxon>Tylenchomorpha</taxon>
        <taxon>Tylenchoidea</taxon>
        <taxon>Meloidogynidae</taxon>
        <taxon>Meloidogyninae</taxon>
        <taxon>Meloidogyne</taxon>
        <taxon>Meloidogyne incognita group</taxon>
    </lineage>
</organism>
<evidence type="ECO:0000256" key="4">
    <source>
        <dbReference type="ARBA" id="ARBA00022448"/>
    </source>
</evidence>
<keyword evidence="9" id="KW-1185">Reference proteome</keyword>
<evidence type="ECO:0000256" key="3">
    <source>
        <dbReference type="ARBA" id="ARBA00020984"/>
    </source>
</evidence>
<name>A0A915M0X9_MELJA</name>
<dbReference type="GO" id="GO:0017119">
    <property type="term" value="C:Golgi transport complex"/>
    <property type="evidence" value="ECO:0007669"/>
    <property type="project" value="InterPro"/>
</dbReference>
<keyword evidence="6" id="KW-0333">Golgi apparatus</keyword>
<sequence>MPSNVSLKEELDLRLHEKTCDELHVLNLQQVVDSPTHSFQIINDLQMHYKEVFAKDRTDLSLILTLGKANQLGPPALDALKKGLQDHLRMLKQTETNTKQPNAVLEHDAAKRRADKLAEILRSKLIWDNTHDELQILDASDISIRYQKLVSLQQSCDILKMYSLDKSQLETFEKSREEFLAWYSPATILALDSNDIKQLENIREKYSSLDRIQVFESNLGGYPKSKLKSFFESKKDELSLWNILDEIFTIWKRCHKTIDSFIAENGSEFVCKNLKEAIESNWQTILSVITTIISNAESPFIAAKSIGKYGSMWGSNPTFRGRDCRVSWIQAGVFSGRVAILVILYDYTAMIEEEGDSFILFLFSELAKSIYIIISEDYGKHVTSILLCTINKIMPDKSSRHQHNWLMPYLEDIQSCMYDIVNEAKSTFGTNFSRHIIPSFELAIREINSFLQNQDILNIQTNSVDIRKRKSVQENTEDKLSAICSAGYLLNMVKDVNDYIIQVTSESLGSTENLMLITKYSILETLTVKVVERKIESIANTIIYPMEDEMQKMWQKHAEELVDGSSNSKDDLSTSLPSFSVSPQNYVTGIGHGLLSQMNTISAYGNDRNFITAISCAASNGKKSFNVDEPDFWLLTEVATLVQNSFCSNIANFKKPSLKLKRQLNADIVFLMDALADLRLCPTPQLAKLADNVKEN</sequence>
<dbReference type="AlphaFoldDB" id="A0A915M0X9"/>
<dbReference type="WBParaSite" id="scaffold2188_cov337.g4408">
    <property type="protein sequence ID" value="scaffold2188_cov337.g4408"/>
    <property type="gene ID" value="scaffold2188_cov337.g4408"/>
</dbReference>
<proteinExistence type="inferred from homology"/>
<evidence type="ECO:0000313" key="10">
    <source>
        <dbReference type="WBParaSite" id="scaffold2188_cov337.g4408"/>
    </source>
</evidence>
<comment type="subcellular location">
    <subcellularLocation>
        <location evidence="1">Golgi apparatus membrane</location>
        <topology evidence="1">Peripheral membrane protein</topology>
    </subcellularLocation>
</comment>
<evidence type="ECO:0000313" key="9">
    <source>
        <dbReference type="Proteomes" id="UP000887561"/>
    </source>
</evidence>
<evidence type="ECO:0000256" key="6">
    <source>
        <dbReference type="ARBA" id="ARBA00023034"/>
    </source>
</evidence>
<evidence type="ECO:0000256" key="1">
    <source>
        <dbReference type="ARBA" id="ARBA00004395"/>
    </source>
</evidence>
<dbReference type="GO" id="GO:0000139">
    <property type="term" value="C:Golgi membrane"/>
    <property type="evidence" value="ECO:0007669"/>
    <property type="project" value="UniProtKB-SubCell"/>
</dbReference>
<keyword evidence="5" id="KW-0653">Protein transport</keyword>
<dbReference type="Proteomes" id="UP000887561">
    <property type="component" value="Unplaced"/>
</dbReference>
<protein>
    <recommendedName>
        <fullName evidence="3">Conserved oligomeric Golgi complex subunit 7</fullName>
    </recommendedName>
    <alternativeName>
        <fullName evidence="8">Component of oligomeric Golgi complex 7</fullName>
    </alternativeName>
</protein>
<keyword evidence="7" id="KW-0472">Membrane</keyword>
<evidence type="ECO:0000256" key="8">
    <source>
        <dbReference type="ARBA" id="ARBA00031345"/>
    </source>
</evidence>
<dbReference type="GO" id="GO:0006890">
    <property type="term" value="P:retrograde vesicle-mediated transport, Golgi to endoplasmic reticulum"/>
    <property type="evidence" value="ECO:0007669"/>
    <property type="project" value="TreeGrafter"/>
</dbReference>
<dbReference type="InterPro" id="IPR019335">
    <property type="entry name" value="COG7"/>
</dbReference>
<dbReference type="PANTHER" id="PTHR21443:SF0">
    <property type="entry name" value="CONSERVED OLIGOMERIC GOLGI COMPLEX SUBUNIT 7"/>
    <property type="match status" value="1"/>
</dbReference>
<comment type="similarity">
    <text evidence="2">Belongs to the COG7 family.</text>
</comment>
<evidence type="ECO:0000256" key="5">
    <source>
        <dbReference type="ARBA" id="ARBA00022927"/>
    </source>
</evidence>
<dbReference type="GO" id="GO:0007030">
    <property type="term" value="P:Golgi organization"/>
    <property type="evidence" value="ECO:0007669"/>
    <property type="project" value="TreeGrafter"/>
</dbReference>
<reference evidence="10" key="1">
    <citation type="submission" date="2022-11" db="UniProtKB">
        <authorList>
            <consortium name="WormBaseParasite"/>
        </authorList>
    </citation>
    <scope>IDENTIFICATION</scope>
</reference>
<dbReference type="PANTHER" id="PTHR21443">
    <property type="entry name" value="CONSERVED OLIGOMERIC GOLGI COMPLEX COMPONENT 7"/>
    <property type="match status" value="1"/>
</dbReference>
<evidence type="ECO:0000256" key="7">
    <source>
        <dbReference type="ARBA" id="ARBA00023136"/>
    </source>
</evidence>
<evidence type="ECO:0000256" key="2">
    <source>
        <dbReference type="ARBA" id="ARBA00005831"/>
    </source>
</evidence>